<organism evidence="7 8">
    <name type="scientific">Alkalibacterium putridalgicola</name>
    <dbReference type="NCBI Taxonomy" id="426703"/>
    <lineage>
        <taxon>Bacteria</taxon>
        <taxon>Bacillati</taxon>
        <taxon>Bacillota</taxon>
        <taxon>Bacilli</taxon>
        <taxon>Lactobacillales</taxon>
        <taxon>Carnobacteriaceae</taxon>
        <taxon>Alkalibacterium</taxon>
    </lineage>
</organism>
<dbReference type="InterPro" id="IPR022948">
    <property type="entry name" value="COD_ChbG_bac"/>
</dbReference>
<reference evidence="6 9" key="2">
    <citation type="submission" date="2019-07" db="EMBL/GenBank/DDBJ databases">
        <title>Whole genome shotgun sequence of Alkalibacterium putridalgicola NBRC 103243.</title>
        <authorList>
            <person name="Hosoyama A."/>
            <person name="Uohara A."/>
            <person name="Ohji S."/>
            <person name="Ichikawa N."/>
        </authorList>
    </citation>
    <scope>NUCLEOTIDE SEQUENCE [LARGE SCALE GENOMIC DNA]</scope>
    <source>
        <strain evidence="6 9">NBRC 103243</strain>
    </source>
</reference>
<evidence type="ECO:0000256" key="2">
    <source>
        <dbReference type="ARBA" id="ARBA00022723"/>
    </source>
</evidence>
<gene>
    <name evidence="6" type="ORF">APU01nite_17160</name>
    <name evidence="7" type="ORF">SAMN04488100_12128</name>
</gene>
<dbReference type="InterPro" id="IPR011330">
    <property type="entry name" value="Glyco_hydro/deAcase_b/a-brl"/>
</dbReference>
<dbReference type="CDD" id="cd10803">
    <property type="entry name" value="YdjC_EF3048_like"/>
    <property type="match status" value="1"/>
</dbReference>
<dbReference type="STRING" id="426703.SAMN04488100_12128"/>
<protein>
    <submittedName>
        <fullName evidence="6">Carbohydrate deacetylase</fullName>
    </submittedName>
</protein>
<evidence type="ECO:0000313" key="6">
    <source>
        <dbReference type="EMBL" id="GEK89677.1"/>
    </source>
</evidence>
<comment type="cofactor">
    <cofactor evidence="1">
        <name>Mg(2+)</name>
        <dbReference type="ChEBI" id="CHEBI:18420"/>
    </cofactor>
</comment>
<accession>A0A1H7V280</accession>
<proteinExistence type="predicted"/>
<name>A0A1H7V280_9LACT</name>
<evidence type="ECO:0000256" key="4">
    <source>
        <dbReference type="ARBA" id="ARBA00022842"/>
    </source>
</evidence>
<keyword evidence="4" id="KW-0460">Magnesium</keyword>
<keyword evidence="2" id="KW-0479">Metal-binding</keyword>
<dbReference type="Proteomes" id="UP000321425">
    <property type="component" value="Unassembled WGS sequence"/>
</dbReference>
<dbReference type="Gene3D" id="3.20.20.370">
    <property type="entry name" value="Glycoside hydrolase/deacetylase"/>
    <property type="match status" value="1"/>
</dbReference>
<keyword evidence="3" id="KW-0378">Hydrolase</keyword>
<dbReference type="EMBL" id="BJUX01000020">
    <property type="protein sequence ID" value="GEK89677.1"/>
    <property type="molecule type" value="Genomic_DNA"/>
</dbReference>
<dbReference type="GO" id="GO:0046872">
    <property type="term" value="F:metal ion binding"/>
    <property type="evidence" value="ECO:0007669"/>
    <property type="project" value="UniProtKB-KW"/>
</dbReference>
<dbReference type="Pfam" id="PF04794">
    <property type="entry name" value="YdjC"/>
    <property type="match status" value="1"/>
</dbReference>
<evidence type="ECO:0000313" key="7">
    <source>
        <dbReference type="EMBL" id="SEM03246.1"/>
    </source>
</evidence>
<dbReference type="RefSeq" id="WP_091488686.1">
    <property type="nucleotide sequence ID" value="NZ_BJUX01000020.1"/>
</dbReference>
<dbReference type="SUPFAM" id="SSF88713">
    <property type="entry name" value="Glycoside hydrolase/deacetylase"/>
    <property type="match status" value="1"/>
</dbReference>
<dbReference type="OrthoDB" id="9774177at2"/>
<dbReference type="PANTHER" id="PTHR31609:SF1">
    <property type="entry name" value="CARBOHYDRATE DEACETYLASE"/>
    <property type="match status" value="1"/>
</dbReference>
<dbReference type="NCBIfam" id="NF002559">
    <property type="entry name" value="PRK02134.1"/>
    <property type="match status" value="1"/>
</dbReference>
<evidence type="ECO:0000256" key="3">
    <source>
        <dbReference type="ARBA" id="ARBA00022801"/>
    </source>
</evidence>
<keyword evidence="5" id="KW-0119">Carbohydrate metabolism</keyword>
<evidence type="ECO:0000256" key="1">
    <source>
        <dbReference type="ARBA" id="ARBA00001946"/>
    </source>
</evidence>
<dbReference type="AlphaFoldDB" id="A0A1H7V280"/>
<evidence type="ECO:0000313" key="9">
    <source>
        <dbReference type="Proteomes" id="UP000321425"/>
    </source>
</evidence>
<dbReference type="GO" id="GO:0000272">
    <property type="term" value="P:polysaccharide catabolic process"/>
    <property type="evidence" value="ECO:0007669"/>
    <property type="project" value="InterPro"/>
</dbReference>
<sequence>MKVIVNADDFGLTKGVNAGIIDAHKNGIVTRTTLMMNGHALEDALRLAKETPSLKVGIHLTLTFGHPLNKSSATELIDDNGKFKYTSIETSLTPKEVEQVKNEWHAQIDAFLNTGLTLDHIDSHHHVHGWEDLKDVVRELSAHYNVPVRCVDTLKDTPECLLTESLWLNFYKDGVKESLLKELTSLPYRSVEVMVHPAIVDDELRRLSSYSDLREEETRLLKSIDLVDGIQLC</sequence>
<dbReference type="GO" id="GO:0016811">
    <property type="term" value="F:hydrolase activity, acting on carbon-nitrogen (but not peptide) bonds, in linear amides"/>
    <property type="evidence" value="ECO:0007669"/>
    <property type="project" value="InterPro"/>
</dbReference>
<dbReference type="PANTHER" id="PTHR31609">
    <property type="entry name" value="YDJC DEACETYLASE FAMILY MEMBER"/>
    <property type="match status" value="1"/>
</dbReference>
<evidence type="ECO:0000256" key="5">
    <source>
        <dbReference type="ARBA" id="ARBA00023277"/>
    </source>
</evidence>
<evidence type="ECO:0000313" key="8">
    <source>
        <dbReference type="Proteomes" id="UP000198548"/>
    </source>
</evidence>
<dbReference type="EMBL" id="FOBL01000021">
    <property type="protein sequence ID" value="SEM03246.1"/>
    <property type="molecule type" value="Genomic_DNA"/>
</dbReference>
<dbReference type="Proteomes" id="UP000198548">
    <property type="component" value="Unassembled WGS sequence"/>
</dbReference>
<dbReference type="GO" id="GO:0019213">
    <property type="term" value="F:deacetylase activity"/>
    <property type="evidence" value="ECO:0007669"/>
    <property type="project" value="TreeGrafter"/>
</dbReference>
<keyword evidence="9" id="KW-1185">Reference proteome</keyword>
<reference evidence="7 8" key="1">
    <citation type="submission" date="2016-10" db="EMBL/GenBank/DDBJ databases">
        <authorList>
            <person name="de Groot N.N."/>
        </authorList>
    </citation>
    <scope>NUCLEOTIDE SEQUENCE [LARGE SCALE GENOMIC DNA]</scope>
    <source>
        <strain evidence="7 8">DSM 19182</strain>
    </source>
</reference>
<dbReference type="InterPro" id="IPR006879">
    <property type="entry name" value="YdjC-like"/>
</dbReference>